<feature type="region of interest" description="Disordered" evidence="17">
    <location>
        <begin position="1"/>
        <end position="46"/>
    </location>
</feature>
<evidence type="ECO:0000256" key="2">
    <source>
        <dbReference type="ARBA" id="ARBA00004609"/>
    </source>
</evidence>
<dbReference type="InterPro" id="IPR017853">
    <property type="entry name" value="GH"/>
</dbReference>
<evidence type="ECO:0000256" key="9">
    <source>
        <dbReference type="ARBA" id="ARBA00022821"/>
    </source>
</evidence>
<evidence type="ECO:0000256" key="15">
    <source>
        <dbReference type="PROSITE-ProRule" id="PRU00176"/>
    </source>
</evidence>
<feature type="compositionally biased region" description="Basic and acidic residues" evidence="17">
    <location>
        <begin position="194"/>
        <end position="213"/>
    </location>
</feature>
<dbReference type="GO" id="GO:0006952">
    <property type="term" value="P:defense response"/>
    <property type="evidence" value="ECO:0007669"/>
    <property type="project" value="UniProtKB-KW"/>
</dbReference>
<keyword evidence="9" id="KW-0611">Plant defense</keyword>
<dbReference type="EMBL" id="VAHF01000001">
    <property type="protein sequence ID" value="TXG73043.1"/>
    <property type="molecule type" value="Genomic_DNA"/>
</dbReference>
<evidence type="ECO:0000256" key="13">
    <source>
        <dbReference type="ARBA" id="ARBA00023288"/>
    </source>
</evidence>
<keyword evidence="21" id="KW-1185">Reference proteome</keyword>
<gene>
    <name evidence="20" type="ORF">EZV62_001622</name>
</gene>
<keyword evidence="6" id="KW-0336">GPI-anchor</keyword>
<keyword evidence="13" id="KW-0449">Lipoprotein</keyword>
<keyword evidence="10 18" id="KW-0472">Membrane</keyword>
<dbReference type="InterPro" id="IPR012677">
    <property type="entry name" value="Nucleotide-bd_a/b_plait_sf"/>
</dbReference>
<evidence type="ECO:0000259" key="19">
    <source>
        <dbReference type="PROSITE" id="PS50102"/>
    </source>
</evidence>
<dbReference type="FunFam" id="1.20.58.1040:FF:000001">
    <property type="entry name" value="Glucan endo-1,3-beta-glucosidase 4"/>
    <property type="match status" value="1"/>
</dbReference>
<dbReference type="PANTHER" id="PTHR32227">
    <property type="entry name" value="GLUCAN ENDO-1,3-BETA-GLUCOSIDASE BG1-RELATED-RELATED"/>
    <property type="match status" value="1"/>
</dbReference>
<evidence type="ECO:0000256" key="7">
    <source>
        <dbReference type="ARBA" id="ARBA00022729"/>
    </source>
</evidence>
<dbReference type="Gene3D" id="3.30.70.330">
    <property type="match status" value="1"/>
</dbReference>
<evidence type="ECO:0000313" key="20">
    <source>
        <dbReference type="EMBL" id="TXG73043.1"/>
    </source>
</evidence>
<keyword evidence="15" id="KW-0694">RNA-binding</keyword>
<evidence type="ECO:0000256" key="3">
    <source>
        <dbReference type="ARBA" id="ARBA00008773"/>
    </source>
</evidence>
<name>A0A5C7IUU9_9ROSI</name>
<dbReference type="Pfam" id="PF07983">
    <property type="entry name" value="X8"/>
    <property type="match status" value="1"/>
</dbReference>
<evidence type="ECO:0000313" key="21">
    <source>
        <dbReference type="Proteomes" id="UP000323000"/>
    </source>
</evidence>
<evidence type="ECO:0000256" key="6">
    <source>
        <dbReference type="ARBA" id="ARBA00022622"/>
    </source>
</evidence>
<reference evidence="21" key="1">
    <citation type="journal article" date="2019" name="Gigascience">
        <title>De novo genome assembly of the endangered Acer yangbiense, a plant species with extremely small populations endemic to Yunnan Province, China.</title>
        <authorList>
            <person name="Yang J."/>
            <person name="Wariss H.M."/>
            <person name="Tao L."/>
            <person name="Zhang R."/>
            <person name="Yun Q."/>
            <person name="Hollingsworth P."/>
            <person name="Dao Z."/>
            <person name="Luo G."/>
            <person name="Guo H."/>
            <person name="Ma Y."/>
            <person name="Sun W."/>
        </authorList>
    </citation>
    <scope>NUCLEOTIDE SEQUENCE [LARGE SCALE GENOMIC DNA]</scope>
    <source>
        <strain evidence="21">cv. Malutang</strain>
    </source>
</reference>
<dbReference type="InterPro" id="IPR044965">
    <property type="entry name" value="Glyco_hydro_17_plant"/>
</dbReference>
<dbReference type="InterPro" id="IPR000504">
    <property type="entry name" value="RRM_dom"/>
</dbReference>
<evidence type="ECO:0000256" key="8">
    <source>
        <dbReference type="ARBA" id="ARBA00022801"/>
    </source>
</evidence>
<evidence type="ECO:0000256" key="16">
    <source>
        <dbReference type="RuleBase" id="RU004335"/>
    </source>
</evidence>
<evidence type="ECO:0000256" key="11">
    <source>
        <dbReference type="ARBA" id="ARBA00023157"/>
    </source>
</evidence>
<comment type="caution">
    <text evidence="20">The sequence shown here is derived from an EMBL/GenBank/DDBJ whole genome shotgun (WGS) entry which is preliminary data.</text>
</comment>
<feature type="transmembrane region" description="Helical" evidence="18">
    <location>
        <begin position="368"/>
        <end position="388"/>
    </location>
</feature>
<keyword evidence="11" id="KW-1015">Disulfide bond</keyword>
<evidence type="ECO:0000256" key="5">
    <source>
        <dbReference type="ARBA" id="ARBA00022475"/>
    </source>
</evidence>
<feature type="compositionally biased region" description="Basic and acidic residues" evidence="17">
    <location>
        <begin position="124"/>
        <end position="139"/>
    </location>
</feature>
<evidence type="ECO:0000256" key="4">
    <source>
        <dbReference type="ARBA" id="ARBA00012780"/>
    </source>
</evidence>
<dbReference type="GO" id="GO:0042973">
    <property type="term" value="F:glucan endo-1,3-beta-D-glucosidase activity"/>
    <property type="evidence" value="ECO:0007669"/>
    <property type="project" value="UniProtKB-EC"/>
</dbReference>
<dbReference type="Gene3D" id="1.20.58.1040">
    <property type="match status" value="1"/>
</dbReference>
<keyword evidence="14" id="KW-0326">Glycosidase</keyword>
<comment type="subcellular location">
    <subcellularLocation>
        <location evidence="2">Cell membrane</location>
        <topology evidence="2">Lipid-anchor</topology>
        <topology evidence="2">GPI-anchor</topology>
    </subcellularLocation>
</comment>
<dbReference type="AlphaFoldDB" id="A0A5C7IUU9"/>
<feature type="compositionally biased region" description="Low complexity" evidence="17">
    <location>
        <begin position="151"/>
        <end position="172"/>
    </location>
</feature>
<dbReference type="EC" id="3.2.1.39" evidence="4"/>
<dbReference type="GO" id="GO:0098552">
    <property type="term" value="C:side of membrane"/>
    <property type="evidence" value="ECO:0007669"/>
    <property type="project" value="UniProtKB-KW"/>
</dbReference>
<organism evidence="20 21">
    <name type="scientific">Acer yangbiense</name>
    <dbReference type="NCBI Taxonomy" id="1000413"/>
    <lineage>
        <taxon>Eukaryota</taxon>
        <taxon>Viridiplantae</taxon>
        <taxon>Streptophyta</taxon>
        <taxon>Embryophyta</taxon>
        <taxon>Tracheophyta</taxon>
        <taxon>Spermatophyta</taxon>
        <taxon>Magnoliopsida</taxon>
        <taxon>eudicotyledons</taxon>
        <taxon>Gunneridae</taxon>
        <taxon>Pentapetalae</taxon>
        <taxon>rosids</taxon>
        <taxon>malvids</taxon>
        <taxon>Sapindales</taxon>
        <taxon>Sapindaceae</taxon>
        <taxon>Hippocastanoideae</taxon>
        <taxon>Acereae</taxon>
        <taxon>Acer</taxon>
    </lineage>
</organism>
<keyword evidence="12" id="KW-0325">Glycoprotein</keyword>
<evidence type="ECO:0000256" key="1">
    <source>
        <dbReference type="ARBA" id="ARBA00000382"/>
    </source>
</evidence>
<comment type="similarity">
    <text evidence="3 16">Belongs to the glycosyl hydrolase 17 family.</text>
</comment>
<dbReference type="GO" id="GO:0005886">
    <property type="term" value="C:plasma membrane"/>
    <property type="evidence" value="ECO:0007669"/>
    <property type="project" value="UniProtKB-SubCell"/>
</dbReference>
<dbReference type="GO" id="GO:0005975">
    <property type="term" value="P:carbohydrate metabolic process"/>
    <property type="evidence" value="ECO:0007669"/>
    <property type="project" value="InterPro"/>
</dbReference>
<sequence length="908" mass="100259">MRGRSYSPSPPPPPRGGYGRRGRSPSPRGRYGGSGGSSGRSRDLPTSLLVRNLRHDCRPEDIRRPFEQFGALKDIYLPRDYYSGEPRGFGFVQFVDPADAAEAKRHMDGRVLLGRELTVVFAEENRKKPSDMRTRERGGSFRGRSKRRSPPRYSRSPPRYSRSPPPRYARSPSHSRDYSPPPKRRHYSRSVSPQDRKYSRERSYSRPNGERSYSRSPANNGSRGRSRTPDADGGQGPSRSQSRSLTPRRSRSPSRSRSRSPQPQPQPQREEYPRESNGDSLMFLEQSSLRLVPVEVFSGVNTVEREENSDIDLFVLGSHSFVPCNTHLTLHLVGFADFSFKERYLVVAVQVGSVQLQLIEFGYSQNMVFFWVEFVASTYIQAMVLPYYLPLTIMMPEKWLGSVVFLAIVMFTNVLGAYVGVNIGTDVSDMPSASDVVAILKANQITHVRLYNADSHMLKALSDSGIEVMVGVLNEEVLGIGESPSAAAAWINKNVAAYLPSTNITAISVGSQVLTSVPNAASVLVSAMNYLHKALVATNLNFQVKVSTPHSMDIIPKPFPPSTATFDSKWNSTIYQILQFLKNTNSYYMLNAYPYYGYTTGDGIFPIDYALFRTLPSVKQIVDPNTLFHYSSMFDAMVDAAYYSIEAFNLSGIPVVVTESGWPWLGGAKEPDATLENAETYNNNLIRRVLNNSGPPSQANIPINTYIYELFNEDKRPGSIAEKNWGVFFPNGTSVYPLSLSTSGQITGNSSVVFCVVKDDADTDKLQNGLNWACGQGQANCSAIQPGQSCYLPNNIKSHASYAYNDYYQKKRSAGGTCNFDGTAVTTAIDPSYGSCIYTGSTNSSTSGGISPNVAFGPISPLGGSSNLPVSRIQCYTSNASHVARLFFRDVRLDGLPKTIVLDEIASS</sequence>
<keyword evidence="18" id="KW-1133">Transmembrane helix</keyword>
<dbReference type="Pfam" id="PF00076">
    <property type="entry name" value="RRM_1"/>
    <property type="match status" value="1"/>
</dbReference>
<dbReference type="GO" id="GO:0009506">
    <property type="term" value="C:plasmodesma"/>
    <property type="evidence" value="ECO:0007669"/>
    <property type="project" value="UniProtKB-ARBA"/>
</dbReference>
<comment type="catalytic activity">
    <reaction evidence="1">
        <text>Hydrolysis of (1-&gt;3)-beta-D-glucosidic linkages in (1-&gt;3)-beta-D-glucans.</text>
        <dbReference type="EC" id="3.2.1.39"/>
    </reaction>
</comment>
<dbReference type="Proteomes" id="UP000323000">
    <property type="component" value="Chromosome 1"/>
</dbReference>
<dbReference type="GO" id="GO:0003723">
    <property type="term" value="F:RNA binding"/>
    <property type="evidence" value="ECO:0007669"/>
    <property type="project" value="UniProtKB-UniRule"/>
</dbReference>
<dbReference type="InterPro" id="IPR035979">
    <property type="entry name" value="RBD_domain_sf"/>
</dbReference>
<evidence type="ECO:0000256" key="14">
    <source>
        <dbReference type="ARBA" id="ARBA00023295"/>
    </source>
</evidence>
<evidence type="ECO:0000256" key="18">
    <source>
        <dbReference type="SAM" id="Phobius"/>
    </source>
</evidence>
<keyword evidence="8" id="KW-0378">Hydrolase</keyword>
<dbReference type="InterPro" id="IPR000490">
    <property type="entry name" value="Glyco_hydro_17"/>
</dbReference>
<dbReference type="FunFam" id="3.20.20.80:FF:000002">
    <property type="entry name" value="Glucan endo-1,3-beta-glucosidase 3"/>
    <property type="match status" value="1"/>
</dbReference>
<dbReference type="Pfam" id="PF00332">
    <property type="entry name" value="Glyco_hydro_17"/>
    <property type="match status" value="1"/>
</dbReference>
<dbReference type="SMART" id="SM00360">
    <property type="entry name" value="RRM"/>
    <property type="match status" value="1"/>
</dbReference>
<feature type="region of interest" description="Disordered" evidence="17">
    <location>
        <begin position="124"/>
        <end position="276"/>
    </location>
</feature>
<proteinExistence type="inferred from homology"/>
<keyword evidence="18" id="KW-0812">Transmembrane</keyword>
<evidence type="ECO:0000256" key="12">
    <source>
        <dbReference type="ARBA" id="ARBA00023180"/>
    </source>
</evidence>
<dbReference type="InterPro" id="IPR012946">
    <property type="entry name" value="X8"/>
</dbReference>
<evidence type="ECO:0000256" key="17">
    <source>
        <dbReference type="SAM" id="MobiDB-lite"/>
    </source>
</evidence>
<feature type="compositionally biased region" description="Polar residues" evidence="17">
    <location>
        <begin position="214"/>
        <end position="223"/>
    </location>
</feature>
<dbReference type="Gene3D" id="3.20.20.80">
    <property type="entry name" value="Glycosidases"/>
    <property type="match status" value="1"/>
</dbReference>
<feature type="domain" description="RRM" evidence="19">
    <location>
        <begin position="46"/>
        <end position="124"/>
    </location>
</feature>
<dbReference type="SUPFAM" id="SSF51445">
    <property type="entry name" value="(Trans)glycosidases"/>
    <property type="match status" value="1"/>
</dbReference>
<dbReference type="SUPFAM" id="SSF54928">
    <property type="entry name" value="RNA-binding domain, RBD"/>
    <property type="match status" value="1"/>
</dbReference>
<keyword evidence="5" id="KW-1003">Cell membrane</keyword>
<accession>A0A5C7IUU9</accession>
<protein>
    <recommendedName>
        <fullName evidence="4">glucan endo-1,3-beta-D-glucosidase</fullName>
        <ecNumber evidence="4">3.2.1.39</ecNumber>
    </recommendedName>
</protein>
<feature type="compositionally biased region" description="Basic residues" evidence="17">
    <location>
        <begin position="246"/>
        <end position="258"/>
    </location>
</feature>
<evidence type="ECO:0000256" key="10">
    <source>
        <dbReference type="ARBA" id="ARBA00023136"/>
    </source>
</evidence>
<dbReference type="OrthoDB" id="941679at2759"/>
<feature type="transmembrane region" description="Helical" evidence="18">
    <location>
        <begin position="400"/>
        <end position="421"/>
    </location>
</feature>
<dbReference type="PROSITE" id="PS50102">
    <property type="entry name" value="RRM"/>
    <property type="match status" value="1"/>
</dbReference>
<keyword evidence="7" id="KW-0732">Signal</keyword>
<dbReference type="SMART" id="SM00768">
    <property type="entry name" value="X8"/>
    <property type="match status" value="1"/>
</dbReference>